<dbReference type="AlphaFoldDB" id="A0A396RNH7"/>
<dbReference type="EMBL" id="QWLV01000002">
    <property type="protein sequence ID" value="RHW18020.1"/>
    <property type="molecule type" value="Genomic_DNA"/>
</dbReference>
<organism evidence="2 3">
    <name type="scientific">Sphingomonas gilva</name>
    <dbReference type="NCBI Taxonomy" id="2305907"/>
    <lineage>
        <taxon>Bacteria</taxon>
        <taxon>Pseudomonadati</taxon>
        <taxon>Pseudomonadota</taxon>
        <taxon>Alphaproteobacteria</taxon>
        <taxon>Sphingomonadales</taxon>
        <taxon>Sphingomonadaceae</taxon>
        <taxon>Sphingomonas</taxon>
    </lineage>
</organism>
<proteinExistence type="predicted"/>
<evidence type="ECO:0000313" key="3">
    <source>
        <dbReference type="Proteomes" id="UP000266693"/>
    </source>
</evidence>
<dbReference type="RefSeq" id="WP_118863212.1">
    <property type="nucleotide sequence ID" value="NZ_QWLV01000002.1"/>
</dbReference>
<comment type="caution">
    <text evidence="2">The sequence shown here is derived from an EMBL/GenBank/DDBJ whole genome shotgun (WGS) entry which is preliminary data.</text>
</comment>
<reference evidence="2 3" key="1">
    <citation type="submission" date="2018-08" db="EMBL/GenBank/DDBJ databases">
        <title>The multiple taxonomic identification of Sphingomonas gilva.</title>
        <authorList>
            <person name="Zhu D."/>
            <person name="Zheng S."/>
        </authorList>
    </citation>
    <scope>NUCLEOTIDE SEQUENCE [LARGE SCALE GENOMIC DNA]</scope>
    <source>
        <strain evidence="2 3">ZDH117</strain>
    </source>
</reference>
<evidence type="ECO:0000256" key="1">
    <source>
        <dbReference type="SAM" id="MobiDB-lite"/>
    </source>
</evidence>
<dbReference type="OrthoDB" id="7564657at2"/>
<feature type="compositionally biased region" description="Basic and acidic residues" evidence="1">
    <location>
        <begin position="33"/>
        <end position="44"/>
    </location>
</feature>
<gene>
    <name evidence="2" type="ORF">D1610_05855</name>
</gene>
<protein>
    <submittedName>
        <fullName evidence="2">Uncharacterized protein</fullName>
    </submittedName>
</protein>
<feature type="region of interest" description="Disordered" evidence="1">
    <location>
        <begin position="20"/>
        <end position="44"/>
    </location>
</feature>
<accession>A0A396RNH7</accession>
<keyword evidence="3" id="KW-1185">Reference proteome</keyword>
<evidence type="ECO:0000313" key="2">
    <source>
        <dbReference type="EMBL" id="RHW18020.1"/>
    </source>
</evidence>
<dbReference type="Proteomes" id="UP000266693">
    <property type="component" value="Unassembled WGS sequence"/>
</dbReference>
<sequence length="195" mass="20583">MTTLQTLFTVLAAWLVASPGPRPDTSSGACANGREDVTAERPHATDGAQADLLVAMAMSPKLAKITREAVIDRPSACRRGGFAVGSARYMLTGDDGDGMVPRRAHAEDAGAPVAYLLSTIDMQELVASADGGEPAGTLGYALMTSTEREDVAWAFYKAMPADRTLRADMARALSGEASPIFRTDRRTSETQFVAG</sequence>
<name>A0A396RNH7_9SPHN</name>